<dbReference type="InterPro" id="IPR007421">
    <property type="entry name" value="Schlafen_AlbA_2_dom"/>
</dbReference>
<protein>
    <recommendedName>
        <fullName evidence="1">Schlafen AlbA-2 domain-containing protein</fullName>
    </recommendedName>
</protein>
<dbReference type="InterPro" id="IPR038461">
    <property type="entry name" value="Schlafen_AlbA_2_dom_sf"/>
</dbReference>
<name>A0A5J4R5J7_9ZZZZ</name>
<dbReference type="PANTHER" id="PTHR30595">
    <property type="entry name" value="GLPR-RELATED TRANSCRIPTIONAL REPRESSOR"/>
    <property type="match status" value="1"/>
</dbReference>
<reference evidence="2" key="1">
    <citation type="submission" date="2019-03" db="EMBL/GenBank/DDBJ databases">
        <title>Single cell metagenomics reveals metabolic interactions within the superorganism composed of flagellate Streblomastix strix and complex community of Bacteroidetes bacteria on its surface.</title>
        <authorList>
            <person name="Treitli S.C."/>
            <person name="Kolisko M."/>
            <person name="Husnik F."/>
            <person name="Keeling P."/>
            <person name="Hampl V."/>
        </authorList>
    </citation>
    <scope>NUCLEOTIDE SEQUENCE</scope>
    <source>
        <strain evidence="2">STM</strain>
    </source>
</reference>
<proteinExistence type="predicted"/>
<accession>A0A5J4R5J7</accession>
<evidence type="ECO:0000259" key="1">
    <source>
        <dbReference type="Pfam" id="PF04326"/>
    </source>
</evidence>
<dbReference type="Gene3D" id="3.30.950.30">
    <property type="entry name" value="Schlafen, AAA domain"/>
    <property type="match status" value="1"/>
</dbReference>
<dbReference type="PANTHER" id="PTHR30595:SF6">
    <property type="entry name" value="SCHLAFEN ALBA-2 DOMAIN-CONTAINING PROTEIN"/>
    <property type="match status" value="1"/>
</dbReference>
<dbReference type="InterPro" id="IPR038475">
    <property type="entry name" value="RecG_C_sf"/>
</dbReference>
<gene>
    <name evidence="2" type="ORF">EZS27_023229</name>
</gene>
<comment type="caution">
    <text evidence="2">The sequence shown here is derived from an EMBL/GenBank/DDBJ whole genome shotgun (WGS) entry which is preliminary data.</text>
</comment>
<evidence type="ECO:0000313" key="2">
    <source>
        <dbReference type="EMBL" id="KAA6327813.1"/>
    </source>
</evidence>
<dbReference type="AlphaFoldDB" id="A0A5J4R5J7"/>
<dbReference type="Pfam" id="PF13749">
    <property type="entry name" value="HATPase_c_4"/>
    <property type="match status" value="1"/>
</dbReference>
<sequence>MEEGKLMDKKSLRFLKGKNTDWDELAKDCISFANAHGGNILIGIEDRDDLPPENQKIEDKNIIEIIHKNIAQRTINVAVIVTLEAAINRAEYIRINIIRNVQTIASTTDGRLYVRVADECKPVMPDEIVRLAAEKNAFIWEELTTKYVDKSNADEKKKMDFLYDIRNSSRVSAFVKEKSDEEILEYYEFQKDNYLTNLGILWIGQRRDRSSLLFAPIIQLIRYNDKEEKVWKFLLDDFYLNPKEMLESILRDIPDWQESMEIPDWAYRKNVPFYPIEVIRELCANALVHRTYTTRGDIFINIFHDRLEIHSPGLLPYGVTPKNILSKSVRRNENLSKVFLI</sequence>
<dbReference type="Gene3D" id="3.30.565.60">
    <property type="match status" value="1"/>
</dbReference>
<dbReference type="Pfam" id="PF04326">
    <property type="entry name" value="SLFN_AlbA_2"/>
    <property type="match status" value="1"/>
</dbReference>
<dbReference type="EMBL" id="SNRY01001925">
    <property type="protein sequence ID" value="KAA6327813.1"/>
    <property type="molecule type" value="Genomic_DNA"/>
</dbReference>
<feature type="domain" description="Schlafen AlbA-2" evidence="1">
    <location>
        <begin position="6"/>
        <end position="123"/>
    </location>
</feature>
<organism evidence="2">
    <name type="scientific">termite gut metagenome</name>
    <dbReference type="NCBI Taxonomy" id="433724"/>
    <lineage>
        <taxon>unclassified sequences</taxon>
        <taxon>metagenomes</taxon>
        <taxon>organismal metagenomes</taxon>
    </lineage>
</organism>